<comment type="subcellular location">
    <subcellularLocation>
        <location evidence="1">Cell membrane</location>
        <topology evidence="1">Multi-pass membrane protein</topology>
    </subcellularLocation>
</comment>
<dbReference type="GO" id="GO:0005886">
    <property type="term" value="C:plasma membrane"/>
    <property type="evidence" value="ECO:0007669"/>
    <property type="project" value="UniProtKB-SubCell"/>
</dbReference>
<evidence type="ECO:0000256" key="7">
    <source>
        <dbReference type="SAM" id="Phobius"/>
    </source>
</evidence>
<feature type="transmembrane region" description="Helical" evidence="7">
    <location>
        <begin position="75"/>
        <end position="97"/>
    </location>
</feature>
<comment type="caution">
    <text evidence="10">The sequence shown here is derived from an EMBL/GenBank/DDBJ whole genome shotgun (WGS) entry which is preliminary data.</text>
</comment>
<dbReference type="SUPFAM" id="SSF90123">
    <property type="entry name" value="ABC transporter transmembrane region"/>
    <property type="match status" value="1"/>
</dbReference>
<dbReference type="PROSITE" id="PS50893">
    <property type="entry name" value="ABC_TRANSPORTER_2"/>
    <property type="match status" value="1"/>
</dbReference>
<dbReference type="InterPro" id="IPR003439">
    <property type="entry name" value="ABC_transporter-like_ATP-bd"/>
</dbReference>
<evidence type="ECO:0000256" key="2">
    <source>
        <dbReference type="ARBA" id="ARBA00022692"/>
    </source>
</evidence>
<feature type="domain" description="ABC transporter" evidence="8">
    <location>
        <begin position="354"/>
        <end position="608"/>
    </location>
</feature>
<reference evidence="10" key="1">
    <citation type="submission" date="2021-01" db="EMBL/GenBank/DDBJ databases">
        <title>Whole genome shotgun sequence of Virgisporangium ochraceum NBRC 16418.</title>
        <authorList>
            <person name="Komaki H."/>
            <person name="Tamura T."/>
        </authorList>
    </citation>
    <scope>NUCLEOTIDE SEQUENCE</scope>
    <source>
        <strain evidence="10">NBRC 16418</strain>
    </source>
</reference>
<dbReference type="GO" id="GO:0034040">
    <property type="term" value="F:ATPase-coupled lipid transmembrane transporter activity"/>
    <property type="evidence" value="ECO:0007669"/>
    <property type="project" value="TreeGrafter"/>
</dbReference>
<dbReference type="GO" id="GO:0005524">
    <property type="term" value="F:ATP binding"/>
    <property type="evidence" value="ECO:0007669"/>
    <property type="project" value="UniProtKB-KW"/>
</dbReference>
<evidence type="ECO:0000256" key="1">
    <source>
        <dbReference type="ARBA" id="ARBA00004651"/>
    </source>
</evidence>
<proteinExistence type="predicted"/>
<dbReference type="InterPro" id="IPR027417">
    <property type="entry name" value="P-loop_NTPase"/>
</dbReference>
<feature type="transmembrane region" description="Helical" evidence="7">
    <location>
        <begin position="154"/>
        <end position="171"/>
    </location>
</feature>
<dbReference type="Proteomes" id="UP000635606">
    <property type="component" value="Unassembled WGS sequence"/>
</dbReference>
<feature type="domain" description="ABC transmembrane type-1" evidence="9">
    <location>
        <begin position="154"/>
        <end position="322"/>
    </location>
</feature>
<dbReference type="SUPFAM" id="SSF52540">
    <property type="entry name" value="P-loop containing nucleoside triphosphate hydrolases"/>
    <property type="match status" value="1"/>
</dbReference>
<keyword evidence="2 7" id="KW-0812">Transmembrane</keyword>
<evidence type="ECO:0000256" key="6">
    <source>
        <dbReference type="ARBA" id="ARBA00023136"/>
    </source>
</evidence>
<keyword evidence="11" id="KW-1185">Reference proteome</keyword>
<keyword evidence="6 7" id="KW-0472">Membrane</keyword>
<dbReference type="PANTHER" id="PTHR24221:SF646">
    <property type="entry name" value="HAEMOLYSIN SECRETION ATP-BINDING PROTEIN"/>
    <property type="match status" value="1"/>
</dbReference>
<dbReference type="PANTHER" id="PTHR24221">
    <property type="entry name" value="ATP-BINDING CASSETTE SUB-FAMILY B"/>
    <property type="match status" value="1"/>
</dbReference>
<feature type="transmembrane region" description="Helical" evidence="7">
    <location>
        <begin position="177"/>
        <end position="195"/>
    </location>
</feature>
<dbReference type="Gene3D" id="1.20.1560.10">
    <property type="entry name" value="ABC transporter type 1, transmembrane domain"/>
    <property type="match status" value="1"/>
</dbReference>
<dbReference type="EMBL" id="BOPH01000081">
    <property type="protein sequence ID" value="GIJ70585.1"/>
    <property type="molecule type" value="Genomic_DNA"/>
</dbReference>
<evidence type="ECO:0000313" key="10">
    <source>
        <dbReference type="EMBL" id="GIJ70585.1"/>
    </source>
</evidence>
<name>A0A8J4ECK3_9ACTN</name>
<evidence type="ECO:0000259" key="8">
    <source>
        <dbReference type="PROSITE" id="PS50893"/>
    </source>
</evidence>
<evidence type="ECO:0000259" key="9">
    <source>
        <dbReference type="PROSITE" id="PS50929"/>
    </source>
</evidence>
<evidence type="ECO:0000256" key="3">
    <source>
        <dbReference type="ARBA" id="ARBA00022741"/>
    </source>
</evidence>
<keyword evidence="3" id="KW-0547">Nucleotide-binding</keyword>
<dbReference type="InterPro" id="IPR011527">
    <property type="entry name" value="ABC1_TM_dom"/>
</dbReference>
<accession>A0A8J4ECK3</accession>
<dbReference type="InterPro" id="IPR036640">
    <property type="entry name" value="ABC1_TM_sf"/>
</dbReference>
<feature type="transmembrane region" description="Helical" evidence="7">
    <location>
        <begin position="35"/>
        <end position="55"/>
    </location>
</feature>
<protein>
    <submittedName>
        <fullName evidence="10">Multidrug ABC transporter permease</fullName>
    </submittedName>
</protein>
<dbReference type="InterPro" id="IPR039421">
    <property type="entry name" value="Type_1_exporter"/>
</dbReference>
<keyword evidence="4" id="KW-0067">ATP-binding</keyword>
<evidence type="ECO:0000313" key="11">
    <source>
        <dbReference type="Proteomes" id="UP000635606"/>
    </source>
</evidence>
<gene>
    <name evidence="10" type="ORF">Voc01_055020</name>
</gene>
<dbReference type="Pfam" id="PF00005">
    <property type="entry name" value="ABC_tran"/>
    <property type="match status" value="1"/>
</dbReference>
<dbReference type="SMART" id="SM00382">
    <property type="entry name" value="AAA"/>
    <property type="match status" value="1"/>
</dbReference>
<dbReference type="Gene3D" id="3.40.50.300">
    <property type="entry name" value="P-loop containing nucleotide triphosphate hydrolases"/>
    <property type="match status" value="1"/>
</dbReference>
<evidence type="ECO:0000256" key="4">
    <source>
        <dbReference type="ARBA" id="ARBA00022840"/>
    </source>
</evidence>
<dbReference type="GO" id="GO:0140359">
    <property type="term" value="F:ABC-type transporter activity"/>
    <property type="evidence" value="ECO:0007669"/>
    <property type="project" value="InterPro"/>
</dbReference>
<sequence length="618" mass="65323">MNPGDDQRLGLAPARIAAHVRAAVALAVRAAPGRMAAYAAGTLVRAGLPVAAAVLTRTVLDDLVGGAAAGSGGRAAVAALAVVGLLVGFVPAVLAYLRAGLERSIALLAKDRLFRAVDRVVGVARFEDPAFLDRLVLADESGGRGPGQVIDSSFGVLAAVVTVGGFVGSLWTASPAMAVVVLLSGVPVLVAELLIGRRRAWTEWTISPAKRRELFYRDMLATEQAAKEVRLFGLGGFLRERMLRERRTAQAAEHATDRRAVVVQAGLSVSASVVAGVGLLSVTAGARTGQHSVGDIAMFLAAVLGVQAALAAAAQQVARAIEALLLFDSYRTILADGPDLPVAARGTRPLRTGIEFRDVWFRYSDRHPWILRGLDLTIPSGRAVALVGRNGAGKSTVVKLLCRFYDPTRGAILWDGVDLRDLDPVELRARISVVFQDYVNYELTAAENIGVGDLRRLDDRDRITAAAERAGIHDVLAALPKGYDTMLSRRFNVPDAGVDGVGVETAGVNPSGGQRQRIAIARAFLRDSRDLVVLDEPSAGLDAAAEHEVHARLRAQRQGLTSVLISHRLNAIRDADEIVVLSGGTVTERGTHDTLVDAGGEYATLFALQASGYQPTMG</sequence>
<dbReference type="AlphaFoldDB" id="A0A8J4ECK3"/>
<dbReference type="RefSeq" id="WP_239160531.1">
    <property type="nucleotide sequence ID" value="NZ_BOPH01000081.1"/>
</dbReference>
<dbReference type="PROSITE" id="PS50929">
    <property type="entry name" value="ABC_TM1F"/>
    <property type="match status" value="1"/>
</dbReference>
<organism evidence="10 11">
    <name type="scientific">Virgisporangium ochraceum</name>
    <dbReference type="NCBI Taxonomy" id="65505"/>
    <lineage>
        <taxon>Bacteria</taxon>
        <taxon>Bacillati</taxon>
        <taxon>Actinomycetota</taxon>
        <taxon>Actinomycetes</taxon>
        <taxon>Micromonosporales</taxon>
        <taxon>Micromonosporaceae</taxon>
        <taxon>Virgisporangium</taxon>
    </lineage>
</organism>
<dbReference type="GO" id="GO:0016887">
    <property type="term" value="F:ATP hydrolysis activity"/>
    <property type="evidence" value="ECO:0007669"/>
    <property type="project" value="InterPro"/>
</dbReference>
<feature type="transmembrane region" description="Helical" evidence="7">
    <location>
        <begin position="296"/>
        <end position="314"/>
    </location>
</feature>
<dbReference type="InterPro" id="IPR003593">
    <property type="entry name" value="AAA+_ATPase"/>
</dbReference>
<keyword evidence="5 7" id="KW-1133">Transmembrane helix</keyword>
<evidence type="ECO:0000256" key="5">
    <source>
        <dbReference type="ARBA" id="ARBA00022989"/>
    </source>
</evidence>